<sequence>MERVGATGLQLGVRRGSERGPRSWQQGYTASNPDRQWRPAQGDSALPRPAVDNQWLSQAASDTEGFIIGIWGLPGSNHRRFGCVFPRGCIRGRFLTGQRRVAPRPLVPSVSVVLRSGGTRPRPLGRRPSLRRQAPTPGAPACPPLFRVGP</sequence>
<reference evidence="2" key="1">
    <citation type="journal article" date="2022" name="bioRxiv">
        <title>Sequencing and chromosome-scale assembly of the giantPleurodeles waltlgenome.</title>
        <authorList>
            <person name="Brown T."/>
            <person name="Elewa A."/>
            <person name="Iarovenko S."/>
            <person name="Subramanian E."/>
            <person name="Araus A.J."/>
            <person name="Petzold A."/>
            <person name="Susuki M."/>
            <person name="Suzuki K.-i.T."/>
            <person name="Hayashi T."/>
            <person name="Toyoda A."/>
            <person name="Oliveira C."/>
            <person name="Osipova E."/>
            <person name="Leigh N.D."/>
            <person name="Simon A."/>
            <person name="Yun M.H."/>
        </authorList>
    </citation>
    <scope>NUCLEOTIDE SEQUENCE</scope>
    <source>
        <strain evidence="2">20211129_DDA</strain>
        <tissue evidence="2">Liver</tissue>
    </source>
</reference>
<accession>A0AAV7UGC1</accession>
<feature type="compositionally biased region" description="Polar residues" evidence="1">
    <location>
        <begin position="23"/>
        <end position="34"/>
    </location>
</feature>
<proteinExistence type="predicted"/>
<evidence type="ECO:0000256" key="1">
    <source>
        <dbReference type="SAM" id="MobiDB-lite"/>
    </source>
</evidence>
<comment type="caution">
    <text evidence="2">The sequence shown here is derived from an EMBL/GenBank/DDBJ whole genome shotgun (WGS) entry which is preliminary data.</text>
</comment>
<dbReference type="EMBL" id="JANPWB010000005">
    <property type="protein sequence ID" value="KAJ1187888.1"/>
    <property type="molecule type" value="Genomic_DNA"/>
</dbReference>
<dbReference type="Proteomes" id="UP001066276">
    <property type="component" value="Chromosome 3_1"/>
</dbReference>
<protein>
    <submittedName>
        <fullName evidence="2">Uncharacterized protein</fullName>
    </submittedName>
</protein>
<evidence type="ECO:0000313" key="2">
    <source>
        <dbReference type="EMBL" id="KAJ1187888.1"/>
    </source>
</evidence>
<evidence type="ECO:0000313" key="3">
    <source>
        <dbReference type="Proteomes" id="UP001066276"/>
    </source>
</evidence>
<keyword evidence="3" id="KW-1185">Reference proteome</keyword>
<feature type="region of interest" description="Disordered" evidence="1">
    <location>
        <begin position="117"/>
        <end position="150"/>
    </location>
</feature>
<gene>
    <name evidence="2" type="ORF">NDU88_004654</name>
</gene>
<organism evidence="2 3">
    <name type="scientific">Pleurodeles waltl</name>
    <name type="common">Iberian ribbed newt</name>
    <dbReference type="NCBI Taxonomy" id="8319"/>
    <lineage>
        <taxon>Eukaryota</taxon>
        <taxon>Metazoa</taxon>
        <taxon>Chordata</taxon>
        <taxon>Craniata</taxon>
        <taxon>Vertebrata</taxon>
        <taxon>Euteleostomi</taxon>
        <taxon>Amphibia</taxon>
        <taxon>Batrachia</taxon>
        <taxon>Caudata</taxon>
        <taxon>Salamandroidea</taxon>
        <taxon>Salamandridae</taxon>
        <taxon>Pleurodelinae</taxon>
        <taxon>Pleurodeles</taxon>
    </lineage>
</organism>
<name>A0AAV7UGC1_PLEWA</name>
<feature type="region of interest" description="Disordered" evidence="1">
    <location>
        <begin position="1"/>
        <end position="48"/>
    </location>
</feature>
<dbReference type="AlphaFoldDB" id="A0AAV7UGC1"/>